<evidence type="ECO:0000313" key="3">
    <source>
        <dbReference type="Proteomes" id="UP001305421"/>
    </source>
</evidence>
<dbReference type="InterPro" id="IPR007560">
    <property type="entry name" value="Restrct_endonuc_IV_Mrr"/>
</dbReference>
<dbReference type="PANTHER" id="PTHR30015:SF7">
    <property type="entry name" value="TYPE IV METHYL-DIRECTED RESTRICTION ENZYME ECOKMRR"/>
    <property type="match status" value="1"/>
</dbReference>
<feature type="domain" description="Restriction endonuclease type IV Mrr" evidence="1">
    <location>
        <begin position="389"/>
        <end position="499"/>
    </location>
</feature>
<keyword evidence="2" id="KW-0540">Nuclease</keyword>
<evidence type="ECO:0000313" key="2">
    <source>
        <dbReference type="EMBL" id="WNH49631.1"/>
    </source>
</evidence>
<dbReference type="GO" id="GO:0004519">
    <property type="term" value="F:endonuclease activity"/>
    <property type="evidence" value="ECO:0007669"/>
    <property type="project" value="UniProtKB-KW"/>
</dbReference>
<proteinExistence type="predicted"/>
<keyword evidence="2" id="KW-0255">Endonuclease</keyword>
<dbReference type="PANTHER" id="PTHR30015">
    <property type="entry name" value="MRR RESTRICTION SYSTEM PROTEIN"/>
    <property type="match status" value="1"/>
</dbReference>
<dbReference type="Pfam" id="PF04471">
    <property type="entry name" value="Mrr_cat"/>
    <property type="match status" value="1"/>
</dbReference>
<dbReference type="RefSeq" id="WP_311183977.1">
    <property type="nucleotide sequence ID" value="NZ_CP115543.1"/>
</dbReference>
<accession>A0ABY9YFI4</accession>
<dbReference type="InterPro" id="IPR011335">
    <property type="entry name" value="Restrct_endonuc-II-like"/>
</dbReference>
<evidence type="ECO:0000259" key="1">
    <source>
        <dbReference type="Pfam" id="PF04471"/>
    </source>
</evidence>
<sequence length="512" mass="56343">MQATQQRQLERHERMAAAQVLRKIRASELTEREAARQAKAGYLEDRQTEVDDLNAELRDRLQELEGLLGHTLSVNDAISFDGLRHTASHPTFEVPRELVPGFAPAAVELVPPTGLARFWPGAGKKHGAAMAAAQQAHQQVLDQFQQAETLKKQKLADLRAQHEAARALYEADVARRNGEIDEFQRAYLAHEPDAVVAYNDMVLARSEYPTEGFPQRFKLAYAEASKELVIEYDLPELSVVPTEADYRYVKTRDAIDAKARKASDIKALYQDIIASITLRTLHEAFEADQADALGLVTFNGVVDAHDPTTGQEVRVPVVSVRATKAAFLQLRLERVEKVACLRNLGAQVSNRPDELQAIKPIVEFNMVDKRFIAQSDVLSGLESRPNLLDLTPGEFEALVSNLFSKMGLDTKLTRSSRDGGVDAVAFDTRPVLGGKVVIQAKRYKDTVGVSAVRDLYGTMLNEGASKGILVCTSGYGTAAFDFAKDKPIELIDGGGLLYLLREHAGLDARIAG</sequence>
<organism evidence="2 3">
    <name type="scientific">Stenotrophomonas aracearum</name>
    <dbReference type="NCBI Taxonomy" id="3003272"/>
    <lineage>
        <taxon>Bacteria</taxon>
        <taxon>Pseudomonadati</taxon>
        <taxon>Pseudomonadota</taxon>
        <taxon>Gammaproteobacteria</taxon>
        <taxon>Lysobacterales</taxon>
        <taxon>Lysobacteraceae</taxon>
        <taxon>Stenotrophomonas</taxon>
    </lineage>
</organism>
<dbReference type="InterPro" id="IPR011856">
    <property type="entry name" value="tRNA_endonuc-like_dom_sf"/>
</dbReference>
<dbReference type="InterPro" id="IPR052906">
    <property type="entry name" value="Type_IV_Methyl-Rstrct_Enzyme"/>
</dbReference>
<dbReference type="EMBL" id="CP115543">
    <property type="protein sequence ID" value="WNH49631.1"/>
    <property type="molecule type" value="Genomic_DNA"/>
</dbReference>
<gene>
    <name evidence="2" type="ORF">PDM28_04755</name>
</gene>
<reference evidence="2 3" key="1">
    <citation type="submission" date="2022-12" db="EMBL/GenBank/DDBJ databases">
        <title>Two new species, Stenotrophomonas aracearum and Stenotrophomonas oahuensis, isolated from Anthurium (Araceae family) in Hawaii.</title>
        <authorList>
            <person name="Chunag S.C."/>
            <person name="Dobhal S."/>
            <person name="Alvarez A."/>
            <person name="Arif M."/>
        </authorList>
    </citation>
    <scope>NUCLEOTIDE SEQUENCE [LARGE SCALE GENOMIC DNA]</scope>
    <source>
        <strain evidence="2 3">A5588</strain>
    </source>
</reference>
<protein>
    <submittedName>
        <fullName evidence="2">Restriction endonuclease</fullName>
    </submittedName>
</protein>
<keyword evidence="2" id="KW-0378">Hydrolase</keyword>
<dbReference type="Gene3D" id="3.40.1350.10">
    <property type="match status" value="1"/>
</dbReference>
<dbReference type="SUPFAM" id="SSF52980">
    <property type="entry name" value="Restriction endonuclease-like"/>
    <property type="match status" value="1"/>
</dbReference>
<keyword evidence="3" id="KW-1185">Reference proteome</keyword>
<dbReference type="Proteomes" id="UP001305421">
    <property type="component" value="Chromosome"/>
</dbReference>
<name>A0ABY9YFI4_9GAMM</name>